<dbReference type="InterPro" id="IPR007171">
    <property type="entry name" value="DUF371"/>
</dbReference>
<dbReference type="PANTHER" id="PTHR40696">
    <property type="entry name" value="DUF371 FAMILY PROTEIN"/>
    <property type="match status" value="1"/>
</dbReference>
<organism evidence="2 3">
    <name type="scientific">Thermoproteota archaeon</name>
    <dbReference type="NCBI Taxonomy" id="2056631"/>
    <lineage>
        <taxon>Archaea</taxon>
        <taxon>Thermoproteota</taxon>
    </lineage>
</organism>
<comment type="caution">
    <text evidence="2">The sequence shown here is derived from an EMBL/GenBank/DDBJ whole genome shotgun (WGS) entry which is preliminary data.</text>
</comment>
<proteinExistence type="predicted"/>
<protein>
    <submittedName>
        <fullName evidence="2">DUF371 domain-containing protein</fullName>
    </submittedName>
</protein>
<evidence type="ECO:0000313" key="4">
    <source>
        <dbReference type="Proteomes" id="UP000278475"/>
    </source>
</evidence>
<dbReference type="InterPro" id="IPR023131">
    <property type="entry name" value="Mth639-like_dom_sf"/>
</dbReference>
<evidence type="ECO:0000313" key="2">
    <source>
        <dbReference type="EMBL" id="RLE53048.1"/>
    </source>
</evidence>
<sequence length="142" mass="15914">MIIEEVFGKGHQNIRATHKSTFEITREDYVTLKGDCIILTSANKAVSDLSDDFKRLAKSPRTVIEIEVHVNGLKEVVIARGDQKLSFEDKKSMVVRKSGYVCGRTLAVYANKAAADFSREVVEKLRQGLPARVVIKAYRLCD</sequence>
<dbReference type="Proteomes" id="UP000272051">
    <property type="component" value="Unassembled WGS sequence"/>
</dbReference>
<dbReference type="Pfam" id="PF04027">
    <property type="entry name" value="DUF371"/>
    <property type="match status" value="1"/>
</dbReference>
<dbReference type="EMBL" id="QMQX01000024">
    <property type="protein sequence ID" value="RLE53048.1"/>
    <property type="molecule type" value="Genomic_DNA"/>
</dbReference>
<dbReference type="AlphaFoldDB" id="A0A497F261"/>
<reference evidence="3 4" key="1">
    <citation type="submission" date="2018-06" db="EMBL/GenBank/DDBJ databases">
        <title>Extensive metabolic versatility and redundancy in microbially diverse, dynamic hydrothermal sediments.</title>
        <authorList>
            <person name="Dombrowski N."/>
            <person name="Teske A."/>
            <person name="Baker B.J."/>
        </authorList>
    </citation>
    <scope>NUCLEOTIDE SEQUENCE [LARGE SCALE GENOMIC DNA]</scope>
    <source>
        <strain evidence="2">B34_G17</strain>
        <strain evidence="1">B66_G16</strain>
    </source>
</reference>
<evidence type="ECO:0000313" key="3">
    <source>
        <dbReference type="Proteomes" id="UP000272051"/>
    </source>
</evidence>
<dbReference type="EMBL" id="QMQV01000073">
    <property type="protein sequence ID" value="RLE48480.1"/>
    <property type="molecule type" value="Genomic_DNA"/>
</dbReference>
<name>A0A497F261_9CREN</name>
<dbReference type="Gene3D" id="2.60.120.630">
    <property type="entry name" value="mth639 domain like"/>
    <property type="match status" value="1"/>
</dbReference>
<evidence type="ECO:0000313" key="1">
    <source>
        <dbReference type="EMBL" id="RLE48480.1"/>
    </source>
</evidence>
<dbReference type="PANTHER" id="PTHR40696:SF1">
    <property type="entry name" value="DUF371 DOMAIN-CONTAINING PROTEIN"/>
    <property type="match status" value="1"/>
</dbReference>
<dbReference type="Proteomes" id="UP000278475">
    <property type="component" value="Unassembled WGS sequence"/>
</dbReference>
<gene>
    <name evidence="1" type="ORF">DRJ31_07170</name>
    <name evidence="2" type="ORF">DRJ33_02100</name>
</gene>
<accession>A0A497F261</accession>